<sequence length="123" mass="13704">MATRKQQEDIEQSENRAQEEIKAPLITQTNTRVTEKRAENGCYEKKQSRCMVYLSTFVAVCGSFAFGSLEEGSLFILLRDKKTSRVSNILSTKAPGENDDGDVLRPSPVHQLEPHSSAVDVTD</sequence>
<feature type="transmembrane region" description="Helical" evidence="2">
    <location>
        <begin position="50"/>
        <end position="69"/>
    </location>
</feature>
<evidence type="ECO:0000313" key="4">
    <source>
        <dbReference type="Proteomes" id="UP001291623"/>
    </source>
</evidence>
<proteinExistence type="predicted"/>
<dbReference type="AlphaFoldDB" id="A0AAE1RT02"/>
<evidence type="ECO:0000256" key="2">
    <source>
        <dbReference type="SAM" id="Phobius"/>
    </source>
</evidence>
<gene>
    <name evidence="3" type="ORF">RND71_022938</name>
</gene>
<feature type="region of interest" description="Disordered" evidence="1">
    <location>
        <begin position="1"/>
        <end position="21"/>
    </location>
</feature>
<keyword evidence="2" id="KW-1133">Transmembrane helix</keyword>
<evidence type="ECO:0000256" key="1">
    <source>
        <dbReference type="SAM" id="MobiDB-lite"/>
    </source>
</evidence>
<dbReference type="Proteomes" id="UP001291623">
    <property type="component" value="Unassembled WGS sequence"/>
</dbReference>
<keyword evidence="2" id="KW-0812">Transmembrane</keyword>
<accession>A0AAE1RT02</accession>
<feature type="region of interest" description="Disordered" evidence="1">
    <location>
        <begin position="91"/>
        <end position="123"/>
    </location>
</feature>
<protein>
    <submittedName>
        <fullName evidence="3">Uncharacterized protein</fullName>
    </submittedName>
</protein>
<keyword evidence="4" id="KW-1185">Reference proteome</keyword>
<dbReference type="EMBL" id="JAVYJV010000012">
    <property type="protein sequence ID" value="KAK4357328.1"/>
    <property type="molecule type" value="Genomic_DNA"/>
</dbReference>
<evidence type="ECO:0000313" key="3">
    <source>
        <dbReference type="EMBL" id="KAK4357328.1"/>
    </source>
</evidence>
<comment type="caution">
    <text evidence="3">The sequence shown here is derived from an EMBL/GenBank/DDBJ whole genome shotgun (WGS) entry which is preliminary data.</text>
</comment>
<organism evidence="3 4">
    <name type="scientific">Anisodus tanguticus</name>
    <dbReference type="NCBI Taxonomy" id="243964"/>
    <lineage>
        <taxon>Eukaryota</taxon>
        <taxon>Viridiplantae</taxon>
        <taxon>Streptophyta</taxon>
        <taxon>Embryophyta</taxon>
        <taxon>Tracheophyta</taxon>
        <taxon>Spermatophyta</taxon>
        <taxon>Magnoliopsida</taxon>
        <taxon>eudicotyledons</taxon>
        <taxon>Gunneridae</taxon>
        <taxon>Pentapetalae</taxon>
        <taxon>asterids</taxon>
        <taxon>lamiids</taxon>
        <taxon>Solanales</taxon>
        <taxon>Solanaceae</taxon>
        <taxon>Solanoideae</taxon>
        <taxon>Hyoscyameae</taxon>
        <taxon>Anisodus</taxon>
    </lineage>
</organism>
<name>A0AAE1RT02_9SOLA</name>
<keyword evidence="2" id="KW-0472">Membrane</keyword>
<reference evidence="3" key="1">
    <citation type="submission" date="2023-12" db="EMBL/GenBank/DDBJ databases">
        <title>Genome assembly of Anisodus tanguticus.</title>
        <authorList>
            <person name="Wang Y.-J."/>
        </authorList>
    </citation>
    <scope>NUCLEOTIDE SEQUENCE</scope>
    <source>
        <strain evidence="3">KB-2021</strain>
        <tissue evidence="3">Leaf</tissue>
    </source>
</reference>